<name>A0A9N7UUR4_PLEPL</name>
<evidence type="ECO:0000256" key="2">
    <source>
        <dbReference type="SAM" id="SignalP"/>
    </source>
</evidence>
<evidence type="ECO:0000313" key="4">
    <source>
        <dbReference type="Proteomes" id="UP001153269"/>
    </source>
</evidence>
<proteinExistence type="predicted"/>
<sequence length="135" mass="14246">MAIRRWWGQVWGGASLVIGGSASISVSQPRLEKSVQDQNGSSGWIPLALESGQGHETKNPTTKVMDKWETGSQPGPWPGMPEATTAKGHAPSGAKSRSHAKDRGQPISCGALLLRAVPEGCPYQVVECGSVVYGH</sequence>
<feature type="region of interest" description="Disordered" evidence="1">
    <location>
        <begin position="36"/>
        <end position="104"/>
    </location>
</feature>
<gene>
    <name evidence="3" type="ORF">PLEPLA_LOCUS24685</name>
</gene>
<feature type="chain" id="PRO_5040429647" evidence="2">
    <location>
        <begin position="23"/>
        <end position="135"/>
    </location>
</feature>
<keyword evidence="4" id="KW-1185">Reference proteome</keyword>
<comment type="caution">
    <text evidence="3">The sequence shown here is derived from an EMBL/GenBank/DDBJ whole genome shotgun (WGS) entry which is preliminary data.</text>
</comment>
<feature type="compositionally biased region" description="Basic and acidic residues" evidence="1">
    <location>
        <begin position="53"/>
        <end position="69"/>
    </location>
</feature>
<evidence type="ECO:0000256" key="1">
    <source>
        <dbReference type="SAM" id="MobiDB-lite"/>
    </source>
</evidence>
<feature type="signal peptide" evidence="2">
    <location>
        <begin position="1"/>
        <end position="22"/>
    </location>
</feature>
<evidence type="ECO:0000313" key="3">
    <source>
        <dbReference type="EMBL" id="CAB1436652.1"/>
    </source>
</evidence>
<dbReference type="EMBL" id="CADEAL010001919">
    <property type="protein sequence ID" value="CAB1436652.1"/>
    <property type="molecule type" value="Genomic_DNA"/>
</dbReference>
<protein>
    <submittedName>
        <fullName evidence="3">Uncharacterized protein</fullName>
    </submittedName>
</protein>
<organism evidence="3 4">
    <name type="scientific">Pleuronectes platessa</name>
    <name type="common">European plaice</name>
    <dbReference type="NCBI Taxonomy" id="8262"/>
    <lineage>
        <taxon>Eukaryota</taxon>
        <taxon>Metazoa</taxon>
        <taxon>Chordata</taxon>
        <taxon>Craniata</taxon>
        <taxon>Vertebrata</taxon>
        <taxon>Euteleostomi</taxon>
        <taxon>Actinopterygii</taxon>
        <taxon>Neopterygii</taxon>
        <taxon>Teleostei</taxon>
        <taxon>Neoteleostei</taxon>
        <taxon>Acanthomorphata</taxon>
        <taxon>Carangaria</taxon>
        <taxon>Pleuronectiformes</taxon>
        <taxon>Pleuronectoidei</taxon>
        <taxon>Pleuronectidae</taxon>
        <taxon>Pleuronectes</taxon>
    </lineage>
</organism>
<dbReference type="AlphaFoldDB" id="A0A9N7UUR4"/>
<reference evidence="3" key="1">
    <citation type="submission" date="2020-03" db="EMBL/GenBank/DDBJ databases">
        <authorList>
            <person name="Weist P."/>
        </authorList>
    </citation>
    <scope>NUCLEOTIDE SEQUENCE</scope>
</reference>
<dbReference type="Proteomes" id="UP001153269">
    <property type="component" value="Unassembled WGS sequence"/>
</dbReference>
<keyword evidence="2" id="KW-0732">Signal</keyword>
<accession>A0A9N7UUR4</accession>